<evidence type="ECO:0000313" key="2">
    <source>
        <dbReference type="Proteomes" id="UP000280960"/>
    </source>
</evidence>
<dbReference type="InterPro" id="IPR019644">
    <property type="entry name" value="DUF2508"/>
</dbReference>
<dbReference type="RefSeq" id="WP_122015588.1">
    <property type="nucleotide sequence ID" value="NZ_CP033169.1"/>
</dbReference>
<name>A0A3G2R911_9FIRM</name>
<accession>A0A3G2R911</accession>
<evidence type="ECO:0000313" key="1">
    <source>
        <dbReference type="EMBL" id="AYO31951.1"/>
    </source>
</evidence>
<dbReference type="EMBL" id="CP033169">
    <property type="protein sequence ID" value="AYO31951.1"/>
    <property type="molecule type" value="Genomic_DNA"/>
</dbReference>
<gene>
    <name evidence="1" type="ORF">D2962_16285</name>
</gene>
<proteinExistence type="predicted"/>
<keyword evidence="2" id="KW-1185">Reference proteome</keyword>
<dbReference type="Proteomes" id="UP000280960">
    <property type="component" value="Chromosome"/>
</dbReference>
<reference evidence="1 2" key="1">
    <citation type="submission" date="2018-10" db="EMBL/GenBank/DDBJ databases">
        <authorList>
            <person name="Zhang X."/>
        </authorList>
    </citation>
    <scope>NUCLEOTIDE SEQUENCE [LARGE SCALE GENOMIC DNA]</scope>
    <source>
        <strain evidence="1 2">SK-G1</strain>
    </source>
</reference>
<dbReference type="AlphaFoldDB" id="A0A3G2R911"/>
<sequence>MNKEDIIHFLSQVSSRFFVDDDEETVRPVEIRLADEVKKAHQDWLKAQKYFECVTDPDLVDHAIFAEEAAKKKYIYLLKKAKEQGISSERP</sequence>
<organism evidence="1 2">
    <name type="scientific">Biomaibacter acetigenes</name>
    <dbReference type="NCBI Taxonomy" id="2316383"/>
    <lineage>
        <taxon>Bacteria</taxon>
        <taxon>Bacillati</taxon>
        <taxon>Bacillota</taxon>
        <taxon>Clostridia</taxon>
        <taxon>Thermosediminibacterales</taxon>
        <taxon>Tepidanaerobacteraceae</taxon>
        <taxon>Biomaibacter</taxon>
    </lineage>
</organism>
<dbReference type="KEGG" id="bacg:D2962_16285"/>
<protein>
    <submittedName>
        <fullName evidence="1">DUF2508 family protein</fullName>
    </submittedName>
</protein>
<dbReference type="Pfam" id="PF10704">
    <property type="entry name" value="DUF2508"/>
    <property type="match status" value="1"/>
</dbReference>